<dbReference type="PANTHER" id="PTHR18034:SF4">
    <property type="entry name" value="NUCLEOLAR MIF4G DOMAIN-CONTAINING PROTEIN 1"/>
    <property type="match status" value="1"/>
</dbReference>
<sequence length="796" mass="92505">MKLKPKKVERSSVKSVGKSRKQIRKELRKQKKINRSIYFKSKNESRAASAHASDSQVDHSKLTDKSVKEGPKNCTKETKRRKLEDLEHQRRKEKNRLLKAANLKEDKEIKRLEKQLKLNKKKKETVSKSFVSDGLDCILLLFDNKKCFHTYCSLYILYLQIKDKDCIVETEKQILENEFNVNSDVNSLITAGRNECTDSKLDIINESEDENVGSVTFVKKQCENKSDSNKLAQIPKNKKIKSTQTKKSNDIDTNDKDTWEDIYGRKRDKKGNVIDNANKYIPPAARINTVHGTNPDDEKLQLLEKQLKGCLNRVTEHNMYSIANQIEAMYMTNSRNNMNEVLSKLIIESLVLHVITPDRLVSEYMMLIVILHANIGIEVGAHFLEKLVKQFIRTLEKSQDVANKELDNIVLMISHLYNFKVFGYKLLYQILDKLAMKFTEKEIELILIILKTVGFSLRKDDPNALKEFIQNLQRKAGHETERNSRVKFMLEILLAIKNNNISKIPQYDPSHVEHLKKVMKSIIRKGNAITPFNVSLTDLLYADENGKWWIIGSAWSGPSNANSKSVAKGHELNFGTKILELARKQRMNTDIRKNIFCILVTAEDYLDAFEKLHHLGLKDQQEIIHVVMHCCLQENKFNPYYAVLAQKLCEYNRKYQLTIQYSLWDKLKTLETYENKQLSNLAQFLIHLFIEKCLAISILKVIHFTELERPTMKFLEQIILGILLHENKQACLQVFERISVSSQLQTFRESLRLFINCFLIKNLHSYNMSDKQRPMLKERIELVDKLLILHGSKIGF</sequence>
<evidence type="ECO:0000259" key="5">
    <source>
        <dbReference type="PROSITE" id="PS51366"/>
    </source>
</evidence>
<evidence type="ECO:0000256" key="3">
    <source>
        <dbReference type="ARBA" id="ARBA00023242"/>
    </source>
</evidence>
<evidence type="ECO:0000313" key="7">
    <source>
        <dbReference type="Proteomes" id="UP000752696"/>
    </source>
</evidence>
<accession>A0A6V7HI53</accession>
<dbReference type="GO" id="GO:0005730">
    <property type="term" value="C:nucleolus"/>
    <property type="evidence" value="ECO:0007669"/>
    <property type="project" value="UniProtKB-SubCell"/>
</dbReference>
<feature type="region of interest" description="Disordered" evidence="4">
    <location>
        <begin position="1"/>
        <end position="80"/>
    </location>
</feature>
<feature type="compositionally biased region" description="Basic residues" evidence="4">
    <location>
        <begin position="17"/>
        <end position="34"/>
    </location>
</feature>
<comment type="similarity">
    <text evidence="2">Belongs to the CWC22 family.</text>
</comment>
<dbReference type="Gene3D" id="1.25.40.180">
    <property type="match status" value="1"/>
</dbReference>
<keyword evidence="7" id="KW-1185">Reference proteome</keyword>
<dbReference type="FunFam" id="1.25.40.180:FF:000032">
    <property type="entry name" value="Nucleolar MIF4G domain-containing protein 1"/>
    <property type="match status" value="1"/>
</dbReference>
<name>A0A6V7HI53_9HYME</name>
<organism evidence="6 7">
    <name type="scientific">Heterotrigona itama</name>
    <dbReference type="NCBI Taxonomy" id="395501"/>
    <lineage>
        <taxon>Eukaryota</taxon>
        <taxon>Metazoa</taxon>
        <taxon>Ecdysozoa</taxon>
        <taxon>Arthropoda</taxon>
        <taxon>Hexapoda</taxon>
        <taxon>Insecta</taxon>
        <taxon>Pterygota</taxon>
        <taxon>Neoptera</taxon>
        <taxon>Endopterygota</taxon>
        <taxon>Hymenoptera</taxon>
        <taxon>Apocrita</taxon>
        <taxon>Aculeata</taxon>
        <taxon>Apoidea</taxon>
        <taxon>Anthophila</taxon>
        <taxon>Apidae</taxon>
        <taxon>Heterotrigona</taxon>
    </lineage>
</organism>
<comment type="subcellular location">
    <subcellularLocation>
        <location evidence="1">Nucleus</location>
        <location evidence="1">Nucleolus</location>
    </subcellularLocation>
</comment>
<feature type="compositionally biased region" description="Basic and acidic residues" evidence="4">
    <location>
        <begin position="1"/>
        <end position="12"/>
    </location>
</feature>
<dbReference type="InterPro" id="IPR016024">
    <property type="entry name" value="ARM-type_fold"/>
</dbReference>
<dbReference type="SMART" id="SM00544">
    <property type="entry name" value="MA3"/>
    <property type="match status" value="1"/>
</dbReference>
<evidence type="ECO:0000256" key="1">
    <source>
        <dbReference type="ARBA" id="ARBA00004604"/>
    </source>
</evidence>
<comment type="caution">
    <text evidence="6">The sequence shown here is derived from an EMBL/GenBank/DDBJ whole genome shotgun (WGS) entry which is preliminary data.</text>
</comment>
<dbReference type="EMBL" id="CAJDYZ010011892">
    <property type="protein sequence ID" value="CAD1480227.1"/>
    <property type="molecule type" value="Genomic_DNA"/>
</dbReference>
<dbReference type="PROSITE" id="PS51366">
    <property type="entry name" value="MI"/>
    <property type="match status" value="1"/>
</dbReference>
<gene>
    <name evidence="6" type="ORF">MHI_LOCUS902965</name>
</gene>
<dbReference type="InterPro" id="IPR050781">
    <property type="entry name" value="CWC22_splicing_factor"/>
</dbReference>
<evidence type="ECO:0000256" key="2">
    <source>
        <dbReference type="ARBA" id="ARBA00006856"/>
    </source>
</evidence>
<evidence type="ECO:0000256" key="4">
    <source>
        <dbReference type="SAM" id="MobiDB-lite"/>
    </source>
</evidence>
<proteinExistence type="inferred from homology"/>
<dbReference type="GO" id="GO:0042274">
    <property type="term" value="P:ribosomal small subunit biogenesis"/>
    <property type="evidence" value="ECO:0007669"/>
    <property type="project" value="TreeGrafter"/>
</dbReference>
<keyword evidence="3" id="KW-0539">Nucleus</keyword>
<dbReference type="Proteomes" id="UP000752696">
    <property type="component" value="Unassembled WGS sequence"/>
</dbReference>
<dbReference type="InterPro" id="IPR003890">
    <property type="entry name" value="MIF4G-like_typ-3"/>
</dbReference>
<dbReference type="AlphaFoldDB" id="A0A6V7HI53"/>
<dbReference type="SMART" id="SM00543">
    <property type="entry name" value="MIF4G"/>
    <property type="match status" value="1"/>
</dbReference>
<reference evidence="6" key="1">
    <citation type="submission" date="2020-07" db="EMBL/GenBank/DDBJ databases">
        <authorList>
            <person name="Nazaruddin N."/>
        </authorList>
    </citation>
    <scope>NUCLEOTIDE SEQUENCE</scope>
</reference>
<dbReference type="OrthoDB" id="10260961at2759"/>
<dbReference type="InterPro" id="IPR003891">
    <property type="entry name" value="Initiation_fac_eIF4g_MI"/>
</dbReference>
<feature type="domain" description="MI" evidence="5">
    <location>
        <begin position="590"/>
        <end position="704"/>
    </location>
</feature>
<feature type="compositionally biased region" description="Basic and acidic residues" evidence="4">
    <location>
        <begin position="56"/>
        <end position="80"/>
    </location>
</feature>
<dbReference type="SUPFAM" id="SSF48371">
    <property type="entry name" value="ARM repeat"/>
    <property type="match status" value="1"/>
</dbReference>
<evidence type="ECO:0000313" key="6">
    <source>
        <dbReference type="EMBL" id="CAD1480227.1"/>
    </source>
</evidence>
<dbReference type="Pfam" id="PF02847">
    <property type="entry name" value="MA3"/>
    <property type="match status" value="1"/>
</dbReference>
<dbReference type="GO" id="GO:0003723">
    <property type="term" value="F:RNA binding"/>
    <property type="evidence" value="ECO:0007669"/>
    <property type="project" value="InterPro"/>
</dbReference>
<dbReference type="PANTHER" id="PTHR18034">
    <property type="entry name" value="CELL CYCLE CONTROL PROTEIN CWF22-RELATED"/>
    <property type="match status" value="1"/>
</dbReference>
<dbReference type="Pfam" id="PF02854">
    <property type="entry name" value="MIF4G"/>
    <property type="match status" value="1"/>
</dbReference>
<protein>
    <recommendedName>
        <fullName evidence="5">MI domain-containing protein</fullName>
    </recommendedName>
</protein>